<dbReference type="Proteomes" id="UP000298652">
    <property type="component" value="Chromosome 2"/>
</dbReference>
<dbReference type="PANTHER" id="PTHR33075:SF7">
    <property type="entry name" value="OS02G0303350 PROTEIN"/>
    <property type="match status" value="1"/>
</dbReference>
<evidence type="ECO:0000259" key="2">
    <source>
        <dbReference type="Pfam" id="PF24530"/>
    </source>
</evidence>
<feature type="region of interest" description="Disordered" evidence="1">
    <location>
        <begin position="526"/>
        <end position="558"/>
    </location>
</feature>
<feature type="compositionally biased region" description="Polar residues" evidence="1">
    <location>
        <begin position="548"/>
        <end position="558"/>
    </location>
</feature>
<name>A0A4U6VPK2_SETVI</name>
<evidence type="ECO:0000313" key="3">
    <source>
        <dbReference type="EMBL" id="TKW31062.1"/>
    </source>
</evidence>
<dbReference type="PANTHER" id="PTHR33075">
    <property type="entry name" value="OS02G0499800 PROTEIN"/>
    <property type="match status" value="1"/>
</dbReference>
<dbReference type="EMBL" id="CM016553">
    <property type="protein sequence ID" value="TKW31062.1"/>
    <property type="molecule type" value="Genomic_DNA"/>
</dbReference>
<feature type="region of interest" description="Disordered" evidence="1">
    <location>
        <begin position="663"/>
        <end position="699"/>
    </location>
</feature>
<feature type="compositionally biased region" description="Basic and acidic residues" evidence="1">
    <location>
        <begin position="682"/>
        <end position="692"/>
    </location>
</feature>
<organism evidence="3 4">
    <name type="scientific">Setaria viridis</name>
    <name type="common">Green bristlegrass</name>
    <name type="synonym">Setaria italica subsp. viridis</name>
    <dbReference type="NCBI Taxonomy" id="4556"/>
    <lineage>
        <taxon>Eukaryota</taxon>
        <taxon>Viridiplantae</taxon>
        <taxon>Streptophyta</taxon>
        <taxon>Embryophyta</taxon>
        <taxon>Tracheophyta</taxon>
        <taxon>Spermatophyta</taxon>
        <taxon>Magnoliopsida</taxon>
        <taxon>Liliopsida</taxon>
        <taxon>Poales</taxon>
        <taxon>Poaceae</taxon>
        <taxon>PACMAD clade</taxon>
        <taxon>Panicoideae</taxon>
        <taxon>Panicodae</taxon>
        <taxon>Paniceae</taxon>
        <taxon>Cenchrinae</taxon>
        <taxon>Setaria</taxon>
    </lineage>
</organism>
<protein>
    <recommendedName>
        <fullName evidence="2">DUF7597 domain-containing protein</fullName>
    </recommendedName>
</protein>
<dbReference type="Pfam" id="PF24530">
    <property type="entry name" value="DUF7597"/>
    <property type="match status" value="1"/>
</dbReference>
<evidence type="ECO:0000313" key="4">
    <source>
        <dbReference type="Proteomes" id="UP000298652"/>
    </source>
</evidence>
<dbReference type="AlphaFoldDB" id="A0A4U6VPK2"/>
<accession>A0A4U6VPK2</accession>
<dbReference type="InterPro" id="IPR056018">
    <property type="entry name" value="DUF7597"/>
</dbReference>
<dbReference type="Gramene" id="TKW31062">
    <property type="protein sequence ID" value="TKW31062"/>
    <property type="gene ID" value="SEVIR_2G080300v2"/>
</dbReference>
<keyword evidence="4" id="KW-1185">Reference proteome</keyword>
<gene>
    <name evidence="3" type="ORF">SEVIR_2G080300v2</name>
</gene>
<feature type="region of interest" description="Disordered" evidence="1">
    <location>
        <begin position="591"/>
        <end position="617"/>
    </location>
</feature>
<evidence type="ECO:0000256" key="1">
    <source>
        <dbReference type="SAM" id="MobiDB-lite"/>
    </source>
</evidence>
<sequence>MAYKFVDPTPFLPRGSQRQLVGFRKPMSRVILGAPRRNQCDVAIATIEPLPHQQVSFQSIRDMLDDFLRNRCRMGVHSIQPCPYGQAYVRFQFVHEKDFLIGGGPHEYGQYRISFSDHNKGWNNRLITMNCEVWIMLLGFNIDYWTKADLEKAIAEFGRLLVWEEDPNNLARIIAKIRVVDLSEIPWFLVCSEGEDFEGNSWTAQCEILQYRMLGGGNANLNANQPVNQEPAPQWGLWPDGPKAQDNGPFIGPQISQEDPVVPIVQALPALNPVNHGQGEEEDNPDFDLNMAIADDLGGIDNLAPLDEEIEEAGNDVVNNQVIEGSDNSDNELPIANQVMEHPVHVEVFIPQADGQPVQMVQDEINENDLMGGNQDQDIQLAEENNNFMHLGYVEVMQPSHDPVFAQMESLYRPPSNQPSAEFYRQWATHFSSASDEPKVEVPISWASFFMAQLITPGNFEWAKNFLSSPAMQYLESDQFLNFSIPMKCPYSAATACAKEAVTTTADNKGKGIIFEGSDKSLITSSSASPFTTATTPQSAGPGFPSVDSANNTQSSPVTPVQGLLKKVAASSGPWSKSLLQQASMVDKVTQDVSGNPLSDDELRRSSKTAKHNNGFKASGCKDRNCIGCSVKPPLLSQSVIRNLGASFSKIESSKLLVVALNKKSKPAAPPGGRKPAKKKADKNEADNVPKDQKKKPRK</sequence>
<feature type="domain" description="DUF7597" evidence="2">
    <location>
        <begin position="6"/>
        <end position="125"/>
    </location>
</feature>
<feature type="compositionally biased region" description="Low complexity" evidence="1">
    <location>
        <begin position="526"/>
        <end position="540"/>
    </location>
</feature>
<proteinExistence type="predicted"/>
<reference evidence="3" key="1">
    <citation type="submission" date="2019-03" db="EMBL/GenBank/DDBJ databases">
        <title>WGS assembly of Setaria viridis.</title>
        <authorList>
            <person name="Huang P."/>
            <person name="Jenkins J."/>
            <person name="Grimwood J."/>
            <person name="Barry K."/>
            <person name="Healey A."/>
            <person name="Mamidi S."/>
            <person name="Sreedasyam A."/>
            <person name="Shu S."/>
            <person name="Feldman M."/>
            <person name="Wu J."/>
            <person name="Yu Y."/>
            <person name="Chen C."/>
            <person name="Johnson J."/>
            <person name="Rokhsar D."/>
            <person name="Baxter I."/>
            <person name="Schmutz J."/>
            <person name="Brutnell T."/>
            <person name="Kellogg E."/>
        </authorList>
    </citation>
    <scope>NUCLEOTIDE SEQUENCE [LARGE SCALE GENOMIC DNA]</scope>
</reference>